<keyword evidence="2" id="KW-1185">Reference proteome</keyword>
<sequence length="168" mass="19122">MAGKRHQLQNRYVLIYDCMHKHSQRNSLHDFLNSSDQTSTFGKNQFCLQNEPYGVSRYTSDSGEFMNNVSGDQRAENAIDGKIFSEDTSIYYVDDISLQISKPVASMVLHSKSTLDIVFCFEIAVILSLQVLDLVHLKLISRLYCMSFVNPEPGDCTKKNLRSVNNIQ</sequence>
<organism evidence="1 2">
    <name type="scientific">Vigna unguiculata</name>
    <name type="common">Cowpea</name>
    <dbReference type="NCBI Taxonomy" id="3917"/>
    <lineage>
        <taxon>Eukaryota</taxon>
        <taxon>Viridiplantae</taxon>
        <taxon>Streptophyta</taxon>
        <taxon>Embryophyta</taxon>
        <taxon>Tracheophyta</taxon>
        <taxon>Spermatophyta</taxon>
        <taxon>Magnoliopsida</taxon>
        <taxon>eudicotyledons</taxon>
        <taxon>Gunneridae</taxon>
        <taxon>Pentapetalae</taxon>
        <taxon>rosids</taxon>
        <taxon>fabids</taxon>
        <taxon>Fabales</taxon>
        <taxon>Fabaceae</taxon>
        <taxon>Papilionoideae</taxon>
        <taxon>50 kb inversion clade</taxon>
        <taxon>NPAAA clade</taxon>
        <taxon>indigoferoid/millettioid clade</taxon>
        <taxon>Phaseoleae</taxon>
        <taxon>Vigna</taxon>
    </lineage>
</organism>
<accession>A0A4D6MQ82</accession>
<name>A0A4D6MQ82_VIGUN</name>
<dbReference type="Proteomes" id="UP000501690">
    <property type="component" value="Linkage Group LG8"/>
</dbReference>
<protein>
    <submittedName>
        <fullName evidence="1">Uncharacterized protein</fullName>
    </submittedName>
</protein>
<proteinExistence type="predicted"/>
<dbReference type="AlphaFoldDB" id="A0A4D6MQ82"/>
<dbReference type="EMBL" id="CP039352">
    <property type="protein sequence ID" value="QCE02831.1"/>
    <property type="molecule type" value="Genomic_DNA"/>
</dbReference>
<reference evidence="1 2" key="1">
    <citation type="submission" date="2019-04" db="EMBL/GenBank/DDBJ databases">
        <title>An improved genome assembly and genetic linkage map for asparagus bean, Vigna unguiculata ssp. sesquipedialis.</title>
        <authorList>
            <person name="Xia Q."/>
            <person name="Zhang R."/>
            <person name="Dong Y."/>
        </authorList>
    </citation>
    <scope>NUCLEOTIDE SEQUENCE [LARGE SCALE GENOMIC DNA]</scope>
    <source>
        <tissue evidence="1">Leaf</tissue>
    </source>
</reference>
<evidence type="ECO:0000313" key="1">
    <source>
        <dbReference type="EMBL" id="QCE02831.1"/>
    </source>
</evidence>
<evidence type="ECO:0000313" key="2">
    <source>
        <dbReference type="Proteomes" id="UP000501690"/>
    </source>
</evidence>
<gene>
    <name evidence="1" type="ORF">DEO72_LG8g846</name>
</gene>